<keyword evidence="7" id="KW-0677">Repeat</keyword>
<feature type="domain" description="Carrier" evidence="10">
    <location>
        <begin position="1946"/>
        <end position="2020"/>
    </location>
</feature>
<dbReference type="SMART" id="SM01294">
    <property type="entry name" value="PKS_PP_betabranch"/>
    <property type="match status" value="2"/>
</dbReference>
<dbReference type="InterPro" id="IPR050091">
    <property type="entry name" value="PKS_NRPS_Biosynth_Enz"/>
</dbReference>
<evidence type="ECO:0000256" key="1">
    <source>
        <dbReference type="ARBA" id="ARBA00004496"/>
    </source>
</evidence>
<dbReference type="InterPro" id="IPR016039">
    <property type="entry name" value="Thiolase-like"/>
</dbReference>
<dbReference type="Gene3D" id="3.10.129.10">
    <property type="entry name" value="Hotdog Thioesterase"/>
    <property type="match status" value="1"/>
</dbReference>
<dbReference type="SMART" id="SM00822">
    <property type="entry name" value="PKS_KR"/>
    <property type="match status" value="2"/>
</dbReference>
<evidence type="ECO:0000256" key="3">
    <source>
        <dbReference type="ARBA" id="ARBA00022450"/>
    </source>
</evidence>
<dbReference type="CDD" id="cd02440">
    <property type="entry name" value="AdoMet_MTases"/>
    <property type="match status" value="1"/>
</dbReference>
<keyword evidence="12" id="KW-0489">Methyltransferase</keyword>
<organism evidence="12 13">
    <name type="scientific">Paenibacillus forsythiae</name>
    <dbReference type="NCBI Taxonomy" id="365616"/>
    <lineage>
        <taxon>Bacteria</taxon>
        <taxon>Bacillati</taxon>
        <taxon>Bacillota</taxon>
        <taxon>Bacilli</taxon>
        <taxon>Bacillales</taxon>
        <taxon>Paenibacillaceae</taxon>
        <taxon>Paenibacillus</taxon>
    </lineage>
</organism>
<dbReference type="InterPro" id="IPR020806">
    <property type="entry name" value="PKS_PP-bd"/>
</dbReference>
<evidence type="ECO:0000259" key="11">
    <source>
        <dbReference type="PROSITE" id="PS52004"/>
    </source>
</evidence>
<evidence type="ECO:0000256" key="9">
    <source>
        <dbReference type="SAM" id="MobiDB-lite"/>
    </source>
</evidence>
<dbReference type="Pfam" id="PF22621">
    <property type="entry name" value="CurL-like_PKS_C"/>
    <property type="match status" value="1"/>
</dbReference>
<dbReference type="InterPro" id="IPR014031">
    <property type="entry name" value="Ketoacyl_synth_C"/>
</dbReference>
<accession>A0ABU3HDZ8</accession>
<comment type="caution">
    <text evidence="12">The sequence shown here is derived from an EMBL/GenBank/DDBJ whole genome shotgun (WGS) entry which is preliminary data.</text>
</comment>
<dbReference type="Gene3D" id="3.40.47.10">
    <property type="match status" value="3"/>
</dbReference>
<keyword evidence="13" id="KW-1185">Reference proteome</keyword>
<dbReference type="SMART" id="SM00825">
    <property type="entry name" value="PKS_KS"/>
    <property type="match status" value="3"/>
</dbReference>
<evidence type="ECO:0000256" key="7">
    <source>
        <dbReference type="ARBA" id="ARBA00022737"/>
    </source>
</evidence>
<dbReference type="InterPro" id="IPR054514">
    <property type="entry name" value="RhiE-like_linker"/>
</dbReference>
<evidence type="ECO:0000256" key="5">
    <source>
        <dbReference type="ARBA" id="ARBA00022553"/>
    </source>
</evidence>
<dbReference type="Gene3D" id="1.10.1200.10">
    <property type="entry name" value="ACP-like"/>
    <property type="match status" value="3"/>
</dbReference>
<dbReference type="InterPro" id="IPR049551">
    <property type="entry name" value="PKS_DH_C"/>
</dbReference>
<feature type="domain" description="Ketosynthase family 3 (KS3)" evidence="11">
    <location>
        <begin position="3310"/>
        <end position="3714"/>
    </location>
</feature>
<dbReference type="PROSITE" id="PS50075">
    <property type="entry name" value="CARRIER"/>
    <property type="match status" value="2"/>
</dbReference>
<evidence type="ECO:0000259" key="10">
    <source>
        <dbReference type="PROSITE" id="PS50075"/>
    </source>
</evidence>
<keyword evidence="8" id="KW-0511">Multifunctional enzyme</keyword>
<dbReference type="InterPro" id="IPR036291">
    <property type="entry name" value="NAD(P)-bd_dom_sf"/>
</dbReference>
<proteinExistence type="predicted"/>
<feature type="domain" description="Ketosynthase family 3 (KS3)" evidence="11">
    <location>
        <begin position="546"/>
        <end position="965"/>
    </location>
</feature>
<evidence type="ECO:0000256" key="2">
    <source>
        <dbReference type="ARBA" id="ARBA00004792"/>
    </source>
</evidence>
<dbReference type="PROSITE" id="PS52004">
    <property type="entry name" value="KS3_2"/>
    <property type="match status" value="3"/>
</dbReference>
<dbReference type="SMART" id="SM00826">
    <property type="entry name" value="PKS_DH"/>
    <property type="match status" value="1"/>
</dbReference>
<feature type="domain" description="Carrier" evidence="10">
    <location>
        <begin position="3161"/>
        <end position="3238"/>
    </location>
</feature>
<dbReference type="InterPro" id="IPR009081">
    <property type="entry name" value="PP-bd_ACP"/>
</dbReference>
<keyword evidence="3" id="KW-0596">Phosphopantetheine</keyword>
<dbReference type="RefSeq" id="WP_312001435.1">
    <property type="nucleotide sequence ID" value="NZ_JAUSUY010000032.1"/>
</dbReference>
<keyword evidence="5" id="KW-0597">Phosphoprotein</keyword>
<dbReference type="Proteomes" id="UP001248709">
    <property type="component" value="Unassembled WGS sequence"/>
</dbReference>
<evidence type="ECO:0000256" key="6">
    <source>
        <dbReference type="ARBA" id="ARBA00022679"/>
    </source>
</evidence>
<dbReference type="InterPro" id="IPR029063">
    <property type="entry name" value="SAM-dependent_MTases_sf"/>
</dbReference>
<dbReference type="PROSITE" id="PS00606">
    <property type="entry name" value="KS3_1"/>
    <property type="match status" value="2"/>
</dbReference>
<dbReference type="Pfam" id="PF00550">
    <property type="entry name" value="PP-binding"/>
    <property type="match status" value="3"/>
</dbReference>
<dbReference type="Gene3D" id="1.10.1240.100">
    <property type="match status" value="2"/>
</dbReference>
<dbReference type="InterPro" id="IPR006162">
    <property type="entry name" value="Ppantetheine_attach_site"/>
</dbReference>
<dbReference type="Gene3D" id="3.40.50.720">
    <property type="entry name" value="NAD(P)-binding Rossmann-like Domain"/>
    <property type="match status" value="2"/>
</dbReference>
<comment type="subcellular location">
    <subcellularLocation>
        <location evidence="1">Cytoplasm</location>
    </subcellularLocation>
</comment>
<dbReference type="SMART" id="SM00823">
    <property type="entry name" value="PKS_PP"/>
    <property type="match status" value="3"/>
</dbReference>
<dbReference type="Gene3D" id="3.40.50.150">
    <property type="entry name" value="Vaccinia Virus protein VP39"/>
    <property type="match status" value="1"/>
</dbReference>
<dbReference type="InterPro" id="IPR014030">
    <property type="entry name" value="Ketoacyl_synth_N"/>
</dbReference>
<dbReference type="InterPro" id="IPR036736">
    <property type="entry name" value="ACP-like_sf"/>
</dbReference>
<dbReference type="Pfam" id="PF22336">
    <property type="entry name" value="RhiE-like_linker"/>
    <property type="match status" value="1"/>
</dbReference>
<dbReference type="PANTHER" id="PTHR43775:SF37">
    <property type="entry name" value="SI:DKEY-61P9.11"/>
    <property type="match status" value="1"/>
</dbReference>
<dbReference type="SUPFAM" id="SSF53335">
    <property type="entry name" value="S-adenosyl-L-methionine-dependent methyltransferases"/>
    <property type="match status" value="1"/>
</dbReference>
<dbReference type="PANTHER" id="PTHR43775">
    <property type="entry name" value="FATTY ACID SYNTHASE"/>
    <property type="match status" value="1"/>
</dbReference>
<dbReference type="Pfam" id="PF21089">
    <property type="entry name" value="PKS_DH_N"/>
    <property type="match status" value="1"/>
</dbReference>
<dbReference type="EMBL" id="JAUSUY010000032">
    <property type="protein sequence ID" value="MDT3429040.1"/>
    <property type="molecule type" value="Genomic_DNA"/>
</dbReference>
<gene>
    <name evidence="12" type="ORF">J2Z22_004639</name>
</gene>
<dbReference type="SUPFAM" id="SSF51735">
    <property type="entry name" value="NAD(P)-binding Rossmann-fold domains"/>
    <property type="match status" value="2"/>
</dbReference>
<evidence type="ECO:0000313" key="13">
    <source>
        <dbReference type="Proteomes" id="UP001248709"/>
    </source>
</evidence>
<dbReference type="Pfam" id="PF08659">
    <property type="entry name" value="KR"/>
    <property type="match status" value="2"/>
</dbReference>
<protein>
    <recommendedName>
        <fullName evidence="14">SDR family NAD(P)-dependent oxidoreductase</fullName>
    </recommendedName>
</protein>
<dbReference type="PROSITE" id="PS00012">
    <property type="entry name" value="PHOSPHOPANTETHEINE"/>
    <property type="match status" value="1"/>
</dbReference>
<dbReference type="Pfam" id="PF14765">
    <property type="entry name" value="PS-DH"/>
    <property type="match status" value="1"/>
</dbReference>
<evidence type="ECO:0000256" key="4">
    <source>
        <dbReference type="ARBA" id="ARBA00022490"/>
    </source>
</evidence>
<dbReference type="InterPro" id="IPR020807">
    <property type="entry name" value="PKS_DH"/>
</dbReference>
<dbReference type="Pfam" id="PF02801">
    <property type="entry name" value="Ketoacyl-synt_C"/>
    <property type="match status" value="3"/>
</dbReference>
<comment type="pathway">
    <text evidence="2">Antibiotic biosynthesis.</text>
</comment>
<dbReference type="Pfam" id="PF00109">
    <property type="entry name" value="ketoacyl-synt"/>
    <property type="match status" value="3"/>
</dbReference>
<dbReference type="GO" id="GO:0032259">
    <property type="term" value="P:methylation"/>
    <property type="evidence" value="ECO:0007669"/>
    <property type="project" value="UniProtKB-KW"/>
</dbReference>
<dbReference type="InterPro" id="IPR018201">
    <property type="entry name" value="Ketoacyl_synth_AS"/>
</dbReference>
<dbReference type="SUPFAM" id="SSF47336">
    <property type="entry name" value="ACP-like"/>
    <property type="match status" value="3"/>
</dbReference>
<reference evidence="12 13" key="1">
    <citation type="submission" date="2023-07" db="EMBL/GenBank/DDBJ databases">
        <title>Genomic Encyclopedia of Type Strains, Phase IV (KMG-IV): sequencing the most valuable type-strain genomes for metagenomic binning, comparative biology and taxonomic classification.</title>
        <authorList>
            <person name="Goeker M."/>
        </authorList>
    </citation>
    <scope>NUCLEOTIDE SEQUENCE [LARGE SCALE GENOMIC DNA]</scope>
    <source>
        <strain evidence="12 13">T98</strain>
    </source>
</reference>
<dbReference type="GO" id="GO:0008168">
    <property type="term" value="F:methyltransferase activity"/>
    <property type="evidence" value="ECO:0007669"/>
    <property type="project" value="UniProtKB-KW"/>
</dbReference>
<sequence>MKRTDALPMEQMDRLLCGLLWEQLQALGWFNERKIMKTELGKSAKLPGYYSKWLEASILFFIQYGYLKDCGDHFQASEDSIGGEPGIWQIWERQTTEWLGNTDIKSQLTLVDATIRALPDILSGRVQATEILFPDASMELVEGIYKHNPIADYFNDVLADCVEAYVVERLAQEPAAALRILEIGAGTGGTSAVVLQRLEAYRTSIEEYCYTDISKAFLFHAEKEFVPDRPFLAPRLFNVEEPIESQGIEAGAYDLVIATNVLHATKQIRQTVRNAKAVLKRNGLMLLNEMSMNSVFTHLTFGLLEGWWLYEDAALRIPGCPGLTPESWQGVLEDEGFKSLFFPAMDAHNRGQQIIVAESDGLVRQNNNHYTYPVERDLRGQVKAMESSLLKDDTQPRVIAEGMEVSEETLRERGTALLKKLVGESLKIPAHKLDAFETLETYGVDSIVVVQLAEQFKTVLPNASSTLFFEYPTIDALTRFFIENHREKLLKATGLIEEAPPCLPAAGAVMAATPMKEKAVNASPASYLHASSQSASIKESLPTTHVNDIAIIGLSGRYPDADDVSEYWQNLKEGRNCVTEIPQDRWDWRNYFDPAKGKKGTIYSKWGGFIRNIDKFDPLFFQISPKEAEQMDPQERLFLQEAYACIEDAGYTAKALSESGKVGVFVGVMNGNYPSGASYWSAANRLSYLLNFRGPSLAVDTACSSSLTAIHLALESIYSGVSECAIAGGVNLIVDPVHYMKLSAMNMLTPGDRCRSFGEGADGFVDGEGVGAVLLKPLQKAVTDGDHIYGVIKGSMLNAGGRTNGYTVPSPGAQCDLVADAFSRARINARTVSYLEAHGTGTALGDPIEIEGLTRAFEKDTKDRQFCAIGSAKSGIGHCESAAGIAGLTKVLLQMKHGQLVPSLHAASLNSNIDFRQTPFTVQRELAEWKRPVIEIDGKTAEYPRIAGISSFGAGGANAHVVIEEYIPAEDLPAGSAVASGNLALIVLSAKNEERLKEKAQLLISAVTERKLSEQDLYDIAYTLQVGREAMEERLAFAAASITEMLDKLAGYLDGRDDISSFYQGRVKPNKESIALFSTDEDLQRAVEAWLVKRKYGKFLDLWVKGMNLDWLKLYDGGKPRRISLPTYPFAKESYWISGSKTLISKPDAGQPGHLHPLLQRNTSDLGGLRFTSDLSGDDLFFTRLADGQRLLNGSVLLEMARAAASHLIGAAYGGQGSIVLKSFLWHGAVLSGESSLRLHIELYSEDDSEIAFEIYKDSEMADAPRERIAEGTILIGRQPQRPVMDLAFETRTGDGLNDVASGEQALDRYERSEGTVRLILPDNLVSQTKEYGLSSFMLDTVLQLACSQDTDNEDECGYIEPRFLEELVIYETFSPVMWASIRFVDQSETGGCPVMDIDFCEDGGRVCASFKGLRVAKCAGEGEMSPRVQAESQAQKDEAEEDFELMTFEEVWKEKPLSKKSETKLKNVVCFLSESNHQQLLKEIARETDPGVRLIFIAQDTEFRQHSKELYGLSRHERHNYDLVIDSILKDFGEPEAFLHLWPLEDAACIQDCSSIVYSLQAIVSARLESARIILAAPFRNDLEHCFGESWLGFERSVPQIRPQTEVSVILHELSSPEAEGAVELCLTNCWNELYAVKAESVTYQTGRRWVSAVQPVERQDTLKMLKQGGTYLITGGCGGLGRLFAKHLAKKYSANLILTGRSAVDSEKQQLISELERLGAKVFYAQADVCDRISMQEAIQQARNHFQTGLDGVLHAAGLESGQSLMNKDMSSFERVLGPKVSGTLVLEDVLQNETLDFLCYFSSTSAILGDFGSCDYAVANRFQAAYARYRNKEKWQKGRPAKVMAILWPLWKNGGMKVGEDGETKLYLSASGQRELREEEGVALFENLLGQKQSSQMVLAGKRGKVYRLLGLTQETAEPISPSVPSQLGKGRRPEMKGFTIEQCLEWDLKELVHRILMVTRDRIDTVDNLAEFGFDSITLTEFATLLTQQYGIEITPALFFGHSTLEKLIGYYLSGHREVIEEYYRERLSSVPVSLPSPGTLSPVPRQRASHRRYRQGQGMSHPANQPEPIAIIGMSGRFPQARNTEAMWRVLSEGVDAVHEASEERRSLMGDTVPWRCGWVSGVDEFDPLFFEISPKEAELMDPRQRLLLQESWAALEDAGYGAKQIGSGKIGMFVGAEDGDYQFHVKETGSITSNHNAMLAARLSYFLNLNGPVMTINTACSSGLVAAHQACLSLLNQECDTAIAAGVNLMLTPMFLQGMSRAGMLSADGKCFAFDRRANGMVPGEAVAAVVLKRLSQAEKDGDPIYAVIKGSGINYDGKTNGITVPSGVSQASLLKSMYERYNVNPEEIEYIVTHGTGTKLGDPVEINALYETFKEYTAKREYCALTSSKTNFGHTFAASGLVSLIGLVQAMNHQTIPASLHCEQENEYINWRDSPFYINKMNKHWPERPGKRRTGAVSAFGMSGTNAHMLIESYSAPSKISDSAPYQVLALSAKSEEALRLKITRMVEELQNSDGADLEQISYTLLEGRWHHPHRIAVVVQDKDHAIHLLTKAGDGEKLSNMFRGKAGKGFSGQKAIEQLIRDLLTQSYSQRERADRYQETLLTLADLYCQGYEIDWNMLFEGEQQRVHLSAYPFAQERYFIGPPASIPSISTADFPKTAANLEKQKHSERSARWIKKHWEPFEESATRTVGGTVVILSNDETHMLASKLSKYFSDAEIIDISNDLTFIPQDRDFGKNYDGCIDLIGCGGEQEPSLDGMTWLQQFIDDSREAGITVLGVTAGLESFANEHIRLTGAMRASLYRMLQSEYRKIRSRHLDVERLDDIAVGQIAAEFILASKEPEISYRGGKRFKSILKDIRTSLEETSTPMFPQDQVLWITGGTRGLGALCARHFVTNYGVKRLLLSGKEPLPHRNDWEDCLKRNEAAAAKIRLIQDLEAEGVQVQVRALKMNDPEAMENALKEVRAIMGPIGGILHCAGTGDREHPAFIRKPIDRMREVMEPKVSGLRQLYECVKSEPLRFFVLFSSVSAAVPALASGQSDYAMANAYMDYFAEAHSLEAPIVSIQWPSWKETGMGEVKSAVYENSGLLSLSNAEGLSFLDGVLSGNPGSVILPVMVDAASWQTGHLAGSGLRGDVKPETLPMPSLGGGDGRTDSLFTATQNWLLQMVAKELKLDPAKLEVDTPFQDYGADSIILAQLMKFIGKTVQAEIDPSILYEYATISSLAKWLSVTYASVLAEAIGGTVPGEVTGGVAMRGINAVETAPAAEAVNEPLAAGLPDAAAETAAGLTEASCSSEGTGEGASGMDIAVIGLSCRMPGADNLTEFWRLLAEGRSSIRAVPPERWGYRSQYYAGLLDSIKIEDPAFFLIADEDIEAMDPQAFLVLEEALKVIYHAGYTQQEIKGREVGVYLGARTQHWPDQDTLRQAKNPIVAIGQNYLAANVSQFFDLRGPSLVLDTACSSALVGMNMAVQALRDGDIESALVGGISLLSGDMPHKIFEQRGILSPDPFFHAFDGRAGGVVLGEGSGMVLLKTVKQALKDGDQIYAVIKAISVNNDGRTAGPATPNLNALKEVMHKGLEKSGKDPAEISYIETNASGSEVTDLLELKAIQAVYRGDNELPCGLGSIKPNIGHPLSAEGIASFIKVAMMLYNREIVPFLSGQEPMKHFDLAKSPFSFTRELTKWSNPGRLASINCFGDGGTNAHVIVQAWEEQSGRVIARQPLKVLPLRHSVHPTATSQIAVSDNADASSAASGNIWRKKPANQVSDGKSSFWNRR</sequence>
<dbReference type="InterPro" id="IPR013217">
    <property type="entry name" value="Methyltransf_12"/>
</dbReference>
<name>A0ABU3HDZ8_9BACL</name>
<evidence type="ECO:0000256" key="8">
    <source>
        <dbReference type="ARBA" id="ARBA00023268"/>
    </source>
</evidence>
<dbReference type="CDD" id="cd00833">
    <property type="entry name" value="PKS"/>
    <property type="match status" value="3"/>
</dbReference>
<dbReference type="SUPFAM" id="SSF53901">
    <property type="entry name" value="Thiolase-like"/>
    <property type="match status" value="3"/>
</dbReference>
<feature type="domain" description="Ketosynthase family 3 (KS3)" evidence="11">
    <location>
        <begin position="2071"/>
        <end position="2480"/>
    </location>
</feature>
<dbReference type="CDD" id="cd08953">
    <property type="entry name" value="KR_2_SDR_x"/>
    <property type="match status" value="2"/>
</dbReference>
<dbReference type="Gene3D" id="3.10.129.120">
    <property type="match status" value="1"/>
</dbReference>
<keyword evidence="6 12" id="KW-0808">Transferase</keyword>
<dbReference type="Pfam" id="PF08242">
    <property type="entry name" value="Methyltransf_12"/>
    <property type="match status" value="1"/>
</dbReference>
<dbReference type="InterPro" id="IPR020841">
    <property type="entry name" value="PKS_Beta-ketoAc_synthase_dom"/>
</dbReference>
<dbReference type="InterPro" id="IPR013968">
    <property type="entry name" value="PKS_KR"/>
</dbReference>
<evidence type="ECO:0008006" key="14">
    <source>
        <dbReference type="Google" id="ProtNLM"/>
    </source>
</evidence>
<feature type="region of interest" description="Disordered" evidence="9">
    <location>
        <begin position="3757"/>
        <end position="3781"/>
    </location>
</feature>
<dbReference type="InterPro" id="IPR049552">
    <property type="entry name" value="PKS_DH_N"/>
</dbReference>
<keyword evidence="4" id="KW-0963">Cytoplasm</keyword>
<feature type="compositionally biased region" description="Polar residues" evidence="9">
    <location>
        <begin position="3768"/>
        <end position="3781"/>
    </location>
</feature>
<dbReference type="InterPro" id="IPR057326">
    <property type="entry name" value="KR_dom"/>
</dbReference>
<evidence type="ECO:0000313" key="12">
    <source>
        <dbReference type="EMBL" id="MDT3429040.1"/>
    </source>
</evidence>